<dbReference type="AlphaFoldDB" id="A0AA36AY22"/>
<organism evidence="2 3">
    <name type="scientific">Octopus vulgaris</name>
    <name type="common">Common octopus</name>
    <dbReference type="NCBI Taxonomy" id="6645"/>
    <lineage>
        <taxon>Eukaryota</taxon>
        <taxon>Metazoa</taxon>
        <taxon>Spiralia</taxon>
        <taxon>Lophotrochozoa</taxon>
        <taxon>Mollusca</taxon>
        <taxon>Cephalopoda</taxon>
        <taxon>Coleoidea</taxon>
        <taxon>Octopodiformes</taxon>
        <taxon>Octopoda</taxon>
        <taxon>Incirrata</taxon>
        <taxon>Octopodidae</taxon>
        <taxon>Octopus</taxon>
    </lineage>
</organism>
<reference evidence="2" key="1">
    <citation type="submission" date="2023-08" db="EMBL/GenBank/DDBJ databases">
        <authorList>
            <person name="Alioto T."/>
            <person name="Alioto T."/>
            <person name="Gomez Garrido J."/>
        </authorList>
    </citation>
    <scope>NUCLEOTIDE SEQUENCE</scope>
</reference>
<gene>
    <name evidence="2" type="ORF">OCTVUL_1B018300</name>
</gene>
<protein>
    <submittedName>
        <fullName evidence="2">Uncharacterized protein</fullName>
    </submittedName>
</protein>
<dbReference type="Proteomes" id="UP001162480">
    <property type="component" value="Chromosome 6"/>
</dbReference>
<evidence type="ECO:0000313" key="3">
    <source>
        <dbReference type="Proteomes" id="UP001162480"/>
    </source>
</evidence>
<keyword evidence="3" id="KW-1185">Reference proteome</keyword>
<evidence type="ECO:0000256" key="1">
    <source>
        <dbReference type="SAM" id="MobiDB-lite"/>
    </source>
</evidence>
<evidence type="ECO:0000313" key="2">
    <source>
        <dbReference type="EMBL" id="CAI9723748.1"/>
    </source>
</evidence>
<name>A0AA36AY22_OCTVU</name>
<dbReference type="EMBL" id="OX597819">
    <property type="protein sequence ID" value="CAI9723748.1"/>
    <property type="molecule type" value="Genomic_DNA"/>
</dbReference>
<accession>A0AA36AY22</accession>
<proteinExistence type="predicted"/>
<sequence>MERKRQKLVHKNVFKSSDRVFDNDKRRFEAFCIPCDESKGSLHKNIQFSQINKWFHTKGGNELQQSSEMADRHNRCISGDNSKSTGLKEKPKS</sequence>
<feature type="region of interest" description="Disordered" evidence="1">
    <location>
        <begin position="59"/>
        <end position="93"/>
    </location>
</feature>